<feature type="region of interest" description="Disordered" evidence="1">
    <location>
        <begin position="233"/>
        <end position="281"/>
    </location>
</feature>
<protein>
    <recommendedName>
        <fullName evidence="3">Reverse transcriptase Ty1/copia-type domain-containing protein</fullName>
    </recommendedName>
</protein>
<name>A0A0G4FA12_9ALVE</name>
<proteinExistence type="predicted"/>
<dbReference type="AlphaFoldDB" id="A0A0G4FA12"/>
<evidence type="ECO:0000313" key="2">
    <source>
        <dbReference type="EMBL" id="CEM09756.1"/>
    </source>
</evidence>
<accession>A0A0G4FA12</accession>
<evidence type="ECO:0008006" key="3">
    <source>
        <dbReference type="Google" id="ProtNLM"/>
    </source>
</evidence>
<sequence>MHWRKVEYCPWKYYPDKGPYGYASLSIAHFEPVFGTSEVFTPHSGPDVFPLVFPPISTNRRRGARLEAVREDNPGHKYTNPDGSLKPRHLDQTFWWALPQVSAAGAAMRDMYRFTWKGAPEVTDPNSAHLRDFKVGYLDGIVRKRDVLEYFDLVDGRIPKGVYGRLTHTSQIPRLLPDRMPREERVQRVEEPNDVDIVPQEVGEQAPHGDMNGEVTEESKVIVLMRVLRIDTQKEASSSSENEKEGAAGTGSGSVTTLATGPKGAWSNKGAPRKRGPIQMSDEAAEAVRGFKKRSTQVPATADNVASGAFNKACLSEWAKNIVGNDVFSREVTRKEVKAVVKMGWRLTWKEQEGKPRKLKARFFGKGFTDHQKVDTYVGIPLLWVIATMTLFCVSIKFDMDAADVTAAFLTSKDHNRERIRALIPDGLPVIPEECPFEDVTAAQWAVL</sequence>
<dbReference type="VEuPathDB" id="CryptoDB:Cvel_15960"/>
<dbReference type="EMBL" id="CDMZ01000229">
    <property type="protein sequence ID" value="CEM09756.1"/>
    <property type="molecule type" value="Genomic_DNA"/>
</dbReference>
<reference evidence="2" key="1">
    <citation type="submission" date="2014-11" db="EMBL/GenBank/DDBJ databases">
        <authorList>
            <person name="Otto D Thomas"/>
            <person name="Naeem Raeece"/>
        </authorList>
    </citation>
    <scope>NUCLEOTIDE SEQUENCE</scope>
</reference>
<evidence type="ECO:0000256" key="1">
    <source>
        <dbReference type="SAM" id="MobiDB-lite"/>
    </source>
</evidence>
<organism evidence="2">
    <name type="scientific">Chromera velia CCMP2878</name>
    <dbReference type="NCBI Taxonomy" id="1169474"/>
    <lineage>
        <taxon>Eukaryota</taxon>
        <taxon>Sar</taxon>
        <taxon>Alveolata</taxon>
        <taxon>Colpodellida</taxon>
        <taxon>Chromeraceae</taxon>
        <taxon>Chromera</taxon>
    </lineage>
</organism>
<gene>
    <name evidence="2" type="ORF">Cvel_15960</name>
</gene>